<sequence length="204" mass="23014">MALIYEYMANGNLGDYLSGKSSLFLSWEERLKISIDAAQDFGLSRSFPVEGNGQVSTVVAGTIGGRFEAGSAWKITEIALACASESSARRRTMSQVVMELKQVVFGRVTDQDSHRNSERMVVTLNLDIEMVPRARKRWIAFDESTQLGLFPFVLQFGFQHHKVSFAKFINLLRLIFRVLLLSVLSFILLAGWKIKRINNLMKTS</sequence>
<comment type="caution">
    <text evidence="2">The sequence shown here is derived from an EMBL/GenBank/DDBJ whole genome shotgun (WGS) entry which is preliminary data.</text>
</comment>
<feature type="transmembrane region" description="Helical" evidence="1">
    <location>
        <begin position="174"/>
        <end position="192"/>
    </location>
</feature>
<dbReference type="Proteomes" id="UP000489600">
    <property type="component" value="Unassembled WGS sequence"/>
</dbReference>
<dbReference type="SUPFAM" id="SSF56112">
    <property type="entry name" value="Protein kinase-like (PK-like)"/>
    <property type="match status" value="1"/>
</dbReference>
<dbReference type="PANTHER" id="PTHR45631">
    <property type="entry name" value="OS07G0107800 PROTEIN-RELATED"/>
    <property type="match status" value="1"/>
</dbReference>
<evidence type="ECO:0000313" key="2">
    <source>
        <dbReference type="EMBL" id="VVB11073.1"/>
    </source>
</evidence>
<proteinExistence type="predicted"/>
<evidence type="ECO:0000256" key="1">
    <source>
        <dbReference type="SAM" id="Phobius"/>
    </source>
</evidence>
<dbReference type="AlphaFoldDB" id="A0A565CBS3"/>
<dbReference type="PANTHER" id="PTHR45631:SF216">
    <property type="entry name" value="LEUCINE-RICH REPEAT TRANSMEMBRANE PROTEIN KINASE PROTEIN"/>
    <property type="match status" value="1"/>
</dbReference>
<keyword evidence="3" id="KW-1185">Reference proteome</keyword>
<accession>A0A565CBS3</accession>
<keyword evidence="1" id="KW-1133">Transmembrane helix</keyword>
<organism evidence="2 3">
    <name type="scientific">Arabis nemorensis</name>
    <dbReference type="NCBI Taxonomy" id="586526"/>
    <lineage>
        <taxon>Eukaryota</taxon>
        <taxon>Viridiplantae</taxon>
        <taxon>Streptophyta</taxon>
        <taxon>Embryophyta</taxon>
        <taxon>Tracheophyta</taxon>
        <taxon>Spermatophyta</taxon>
        <taxon>Magnoliopsida</taxon>
        <taxon>eudicotyledons</taxon>
        <taxon>Gunneridae</taxon>
        <taxon>Pentapetalae</taxon>
        <taxon>rosids</taxon>
        <taxon>malvids</taxon>
        <taxon>Brassicales</taxon>
        <taxon>Brassicaceae</taxon>
        <taxon>Arabideae</taxon>
        <taxon>Arabis</taxon>
    </lineage>
</organism>
<keyword evidence="1" id="KW-0812">Transmembrane</keyword>
<dbReference type="OrthoDB" id="1113198at2759"/>
<protein>
    <submittedName>
        <fullName evidence="2">Uncharacterized protein</fullName>
    </submittedName>
</protein>
<keyword evidence="1" id="KW-0472">Membrane</keyword>
<gene>
    <name evidence="2" type="ORF">ANE_LOCUS21517</name>
</gene>
<dbReference type="InterPro" id="IPR011009">
    <property type="entry name" value="Kinase-like_dom_sf"/>
</dbReference>
<name>A0A565CBS3_9BRAS</name>
<dbReference type="Gene3D" id="1.10.510.10">
    <property type="entry name" value="Transferase(Phosphotransferase) domain 1"/>
    <property type="match status" value="1"/>
</dbReference>
<evidence type="ECO:0000313" key="3">
    <source>
        <dbReference type="Proteomes" id="UP000489600"/>
    </source>
</evidence>
<reference evidence="2" key="1">
    <citation type="submission" date="2019-07" db="EMBL/GenBank/DDBJ databases">
        <authorList>
            <person name="Dittberner H."/>
        </authorList>
    </citation>
    <scope>NUCLEOTIDE SEQUENCE [LARGE SCALE GENOMIC DNA]</scope>
</reference>
<dbReference type="EMBL" id="CABITT030000007">
    <property type="protein sequence ID" value="VVB11073.1"/>
    <property type="molecule type" value="Genomic_DNA"/>
</dbReference>